<feature type="zinc finger region" description="C3H1-type" evidence="5">
    <location>
        <begin position="328"/>
        <end position="356"/>
    </location>
</feature>
<dbReference type="InterPro" id="IPR036855">
    <property type="entry name" value="Znf_CCCH_sf"/>
</dbReference>
<dbReference type="EMBL" id="KV407457">
    <property type="protein sequence ID" value="KZF23854.1"/>
    <property type="molecule type" value="Genomic_DNA"/>
</dbReference>
<dbReference type="FunFam" id="4.10.1000.10:FF:000035">
    <property type="entry name" value="CCCH zinc finger protein, variant"/>
    <property type="match status" value="1"/>
</dbReference>
<evidence type="ECO:0000313" key="8">
    <source>
        <dbReference type="EMBL" id="KZF23854.1"/>
    </source>
</evidence>
<feature type="region of interest" description="Disordered" evidence="6">
    <location>
        <begin position="383"/>
        <end position="453"/>
    </location>
</feature>
<evidence type="ECO:0000259" key="7">
    <source>
        <dbReference type="PROSITE" id="PS50103"/>
    </source>
</evidence>
<feature type="zinc finger region" description="C3H1-type" evidence="5">
    <location>
        <begin position="277"/>
        <end position="300"/>
    </location>
</feature>
<feature type="zinc finger region" description="C3H1-type" evidence="5">
    <location>
        <begin position="245"/>
        <end position="273"/>
    </location>
</feature>
<dbReference type="GO" id="GO:0005634">
    <property type="term" value="C:nucleus"/>
    <property type="evidence" value="ECO:0007669"/>
    <property type="project" value="TreeGrafter"/>
</dbReference>
<name>A0A165HR13_XYLHT</name>
<dbReference type="PROSITE" id="PS50103">
    <property type="entry name" value="ZF_C3H1"/>
    <property type="match status" value="4"/>
</dbReference>
<feature type="domain" description="C3H1-type" evidence="7">
    <location>
        <begin position="301"/>
        <end position="327"/>
    </location>
</feature>
<organism evidence="8 9">
    <name type="scientific">Xylona heveae (strain CBS 132557 / TC161)</name>
    <dbReference type="NCBI Taxonomy" id="1328760"/>
    <lineage>
        <taxon>Eukaryota</taxon>
        <taxon>Fungi</taxon>
        <taxon>Dikarya</taxon>
        <taxon>Ascomycota</taxon>
        <taxon>Pezizomycotina</taxon>
        <taxon>Xylonomycetes</taxon>
        <taxon>Xylonales</taxon>
        <taxon>Xylonaceae</taxon>
        <taxon>Xylona</taxon>
    </lineage>
</organism>
<evidence type="ECO:0000256" key="5">
    <source>
        <dbReference type="PROSITE-ProRule" id="PRU00723"/>
    </source>
</evidence>
<feature type="compositionally biased region" description="Low complexity" evidence="6">
    <location>
        <begin position="92"/>
        <end position="101"/>
    </location>
</feature>
<evidence type="ECO:0000256" key="4">
    <source>
        <dbReference type="ARBA" id="ARBA00022833"/>
    </source>
</evidence>
<keyword evidence="2" id="KW-0677">Repeat</keyword>
<feature type="compositionally biased region" description="Acidic residues" evidence="6">
    <location>
        <begin position="401"/>
        <end position="431"/>
    </location>
</feature>
<feature type="compositionally biased region" description="Basic and acidic residues" evidence="6">
    <location>
        <begin position="391"/>
        <end position="400"/>
    </location>
</feature>
<feature type="compositionally biased region" description="Polar residues" evidence="6">
    <location>
        <begin position="41"/>
        <end position="53"/>
    </location>
</feature>
<feature type="region of interest" description="Disordered" evidence="6">
    <location>
        <begin position="19"/>
        <end position="106"/>
    </location>
</feature>
<keyword evidence="1 5" id="KW-0479">Metal-binding</keyword>
<dbReference type="AlphaFoldDB" id="A0A165HR13"/>
<evidence type="ECO:0000256" key="2">
    <source>
        <dbReference type="ARBA" id="ARBA00022737"/>
    </source>
</evidence>
<keyword evidence="4 5" id="KW-0862">Zinc</keyword>
<dbReference type="PANTHER" id="PTHR46156:SF1">
    <property type="entry name" value="ZINC FINGER CCCH DOMAIN-CONTAINING PROTEIN 3"/>
    <property type="match status" value="1"/>
</dbReference>
<dbReference type="InParanoid" id="A0A165HR13"/>
<accession>A0A165HR13</accession>
<dbReference type="Gene3D" id="4.10.1000.10">
    <property type="entry name" value="Zinc finger, CCCH-type"/>
    <property type="match status" value="2"/>
</dbReference>
<dbReference type="RefSeq" id="XP_018189409.1">
    <property type="nucleotide sequence ID" value="XM_018335034.1"/>
</dbReference>
<feature type="compositionally biased region" description="Basic and acidic residues" evidence="6">
    <location>
        <begin position="443"/>
        <end position="453"/>
    </location>
</feature>
<dbReference type="STRING" id="1328760.A0A165HR13"/>
<dbReference type="SUPFAM" id="SSF90229">
    <property type="entry name" value="CCCH zinc finger"/>
    <property type="match status" value="3"/>
</dbReference>
<dbReference type="InterPro" id="IPR000571">
    <property type="entry name" value="Znf_CCCH"/>
</dbReference>
<keyword evidence="9" id="KW-1185">Reference proteome</keyword>
<sequence length="453" mass="50235">MSEDKDLLAKISQLAGHINRHKAQQDSSSHLSHRSHPYSRPASTDYRTSTTSRPYRGTSYGRPHGRGGYSHTHRNRTLVLNNNGHESGTSSPVTPGPNETGTPGGWIAKRDRHMQLINTSIYDKETQARAKAIEETRKLKAKQRDEREKFKLTRHLQKLATQNVQSSPSVSVPSSASVHEITINDIHFRVADGGSKLTRVSDDPNSARATPKSTKIGGVMFFRSKNGNLYRSGIVKAKRKHGTVKKRSELCKRFATTGSCLKGPLCPFVHDPNKVAICKEFLQTGNCLAGEACDLSHEPTPKRVPTCLHFLRGKCSNPNCRYAHVRVNPGAPVCRAFATLGYCDKGINCPERHVHECPDYANTGSCRNKKCRLPHIDRAGQIRKATAKSAEAADGKHSSSDEESDLSSEEEDYDEIDSDDVDSDTFEEEDLTQYATGQPDNADVSRQKDFIHF</sequence>
<dbReference type="Pfam" id="PF00642">
    <property type="entry name" value="zf-CCCH"/>
    <property type="match status" value="1"/>
</dbReference>
<feature type="compositionally biased region" description="Polar residues" evidence="6">
    <location>
        <begin position="78"/>
        <end position="91"/>
    </location>
</feature>
<reference evidence="8 9" key="1">
    <citation type="journal article" date="2016" name="Fungal Biol.">
        <title>The genome of Xylona heveae provides a window into fungal endophytism.</title>
        <authorList>
            <person name="Gazis R."/>
            <person name="Kuo A."/>
            <person name="Riley R."/>
            <person name="LaButti K."/>
            <person name="Lipzen A."/>
            <person name="Lin J."/>
            <person name="Amirebrahimi M."/>
            <person name="Hesse C.N."/>
            <person name="Spatafora J.W."/>
            <person name="Henrissat B."/>
            <person name="Hainaut M."/>
            <person name="Grigoriev I.V."/>
            <person name="Hibbett D.S."/>
        </authorList>
    </citation>
    <scope>NUCLEOTIDE SEQUENCE [LARGE SCALE GENOMIC DNA]</scope>
    <source>
        <strain evidence="8 9">TC161</strain>
    </source>
</reference>
<dbReference type="OrthoDB" id="410307at2759"/>
<dbReference type="GeneID" id="28900171"/>
<feature type="domain" description="C3H1-type" evidence="7">
    <location>
        <begin position="277"/>
        <end position="300"/>
    </location>
</feature>
<feature type="zinc finger region" description="C3H1-type" evidence="5">
    <location>
        <begin position="301"/>
        <end position="327"/>
    </location>
</feature>
<dbReference type="PANTHER" id="PTHR46156">
    <property type="entry name" value="CCCH ZINGC FINGER"/>
    <property type="match status" value="1"/>
</dbReference>
<feature type="domain" description="C3H1-type" evidence="7">
    <location>
        <begin position="245"/>
        <end position="273"/>
    </location>
</feature>
<dbReference type="FunFam" id="4.10.1000.10:FF:000022">
    <property type="entry name" value="Zinc finger CCCH domain-containing protein 7"/>
    <property type="match status" value="1"/>
</dbReference>
<dbReference type="OMA" id="CKRFTST"/>
<dbReference type="GO" id="GO:0008270">
    <property type="term" value="F:zinc ion binding"/>
    <property type="evidence" value="ECO:0007669"/>
    <property type="project" value="UniProtKB-KW"/>
</dbReference>
<feature type="domain" description="C3H1-type" evidence="7">
    <location>
        <begin position="328"/>
        <end position="356"/>
    </location>
</feature>
<dbReference type="SMART" id="SM00356">
    <property type="entry name" value="ZnF_C3H1"/>
    <property type="match status" value="5"/>
</dbReference>
<evidence type="ECO:0000313" key="9">
    <source>
        <dbReference type="Proteomes" id="UP000076632"/>
    </source>
</evidence>
<keyword evidence="3 5" id="KW-0863">Zinc-finger</keyword>
<dbReference type="Proteomes" id="UP000076632">
    <property type="component" value="Unassembled WGS sequence"/>
</dbReference>
<dbReference type="Gene3D" id="6.10.250.3220">
    <property type="match status" value="1"/>
</dbReference>
<gene>
    <name evidence="8" type="ORF">L228DRAFT_267814</name>
</gene>
<evidence type="ECO:0000256" key="6">
    <source>
        <dbReference type="SAM" id="MobiDB-lite"/>
    </source>
</evidence>
<evidence type="ECO:0000256" key="1">
    <source>
        <dbReference type="ARBA" id="ARBA00022723"/>
    </source>
</evidence>
<evidence type="ECO:0000256" key="3">
    <source>
        <dbReference type="ARBA" id="ARBA00022771"/>
    </source>
</evidence>
<protein>
    <submittedName>
        <fullName evidence="8">CCCH zinc finger protein</fullName>
    </submittedName>
</protein>
<proteinExistence type="predicted"/>